<protein>
    <submittedName>
        <fullName evidence="1">Uncharacterized protein</fullName>
    </submittedName>
</protein>
<comment type="caution">
    <text evidence="1">The sequence shown here is derived from an EMBL/GenBank/DDBJ whole genome shotgun (WGS) entry which is preliminary data.</text>
</comment>
<dbReference type="Proteomes" id="UP000614580">
    <property type="component" value="Unassembled WGS sequence"/>
</dbReference>
<evidence type="ECO:0000313" key="2">
    <source>
        <dbReference type="Proteomes" id="UP000614580"/>
    </source>
</evidence>
<name>A0A812A035_9EURY</name>
<sequence length="41" mass="4606">MDLEVVEKYIGAQSYVQKEKTLTSPVPISTGYSDLSRCIKK</sequence>
<evidence type="ECO:0000313" key="1">
    <source>
        <dbReference type="EMBL" id="CAD7766878.1"/>
    </source>
</evidence>
<accession>A0A812A035</accession>
<reference evidence="1" key="1">
    <citation type="submission" date="2020-12" db="EMBL/GenBank/DDBJ databases">
        <authorList>
            <person name="Hahn C.J."/>
            <person name="Laso-Perez R."/>
            <person name="Vulcano F."/>
            <person name="Vaziourakis K.-M."/>
            <person name="Stokke R."/>
            <person name="Steen I.H."/>
            <person name="Teske A."/>
            <person name="Boetius A."/>
            <person name="Liebeke M."/>
            <person name="Amann R."/>
            <person name="Knittel K."/>
        </authorList>
    </citation>
    <scope>NUCLEOTIDE SEQUENCE</scope>
    <source>
        <strain evidence="1">Gfbio:c6db26ca-90af-429b-aeed-0e3e8aed0b5e:GoM-Arc1_AMV-AAA_792_C10</strain>
    </source>
</reference>
<gene>
    <name evidence="1" type="ORF">DNFNHJIP_00279</name>
</gene>
<proteinExistence type="predicted"/>
<dbReference type="AlphaFoldDB" id="A0A812A035"/>
<organism evidence="1 2">
    <name type="scientific">Candidatus Argoarchaeum ethanivorans</name>
    <dbReference type="NCBI Taxonomy" id="2608793"/>
    <lineage>
        <taxon>Archaea</taxon>
        <taxon>Methanobacteriati</taxon>
        <taxon>Methanobacteriota</taxon>
        <taxon>Stenosarchaea group</taxon>
        <taxon>Methanomicrobia</taxon>
        <taxon>Methanosarcinales</taxon>
        <taxon>Methanosarcinales incertae sedis</taxon>
        <taxon>GOM Arc I cluster</taxon>
        <taxon>Candidatus Argoarchaeum</taxon>
    </lineage>
</organism>
<dbReference type="EMBL" id="CAJHZY010000022">
    <property type="protein sequence ID" value="CAD7766878.1"/>
    <property type="molecule type" value="Genomic_DNA"/>
</dbReference>